<dbReference type="GO" id="GO:0016477">
    <property type="term" value="P:cell migration"/>
    <property type="evidence" value="ECO:0007669"/>
    <property type="project" value="TreeGrafter"/>
</dbReference>
<name>A0A068Y0W7_ECHMU</name>
<dbReference type="InterPro" id="IPR001863">
    <property type="entry name" value="Glypican"/>
</dbReference>
<evidence type="ECO:0000256" key="7">
    <source>
        <dbReference type="ARBA" id="ARBA00023136"/>
    </source>
</evidence>
<keyword evidence="9" id="KW-0357">Heparan sulfate</keyword>
<feature type="chain" id="PRO_5009741437" evidence="13">
    <location>
        <begin position="23"/>
        <end position="656"/>
    </location>
</feature>
<evidence type="ECO:0000256" key="8">
    <source>
        <dbReference type="ARBA" id="ARBA00023180"/>
    </source>
</evidence>
<dbReference type="STRING" id="6211.A0A068Y0W7"/>
<reference evidence="14" key="2">
    <citation type="submission" date="2015-11" db="EMBL/GenBank/DDBJ databases">
        <authorList>
            <person name="Zhang Y."/>
            <person name="Guo Z."/>
        </authorList>
    </citation>
    <scope>NUCLEOTIDE SEQUENCE</scope>
</reference>
<feature type="region of interest" description="Disordered" evidence="12">
    <location>
        <begin position="562"/>
        <end position="599"/>
    </location>
</feature>
<dbReference type="Pfam" id="PF01153">
    <property type="entry name" value="Glypican"/>
    <property type="match status" value="1"/>
</dbReference>
<dbReference type="GO" id="GO:1905475">
    <property type="term" value="P:regulation of protein localization to membrane"/>
    <property type="evidence" value="ECO:0007669"/>
    <property type="project" value="TreeGrafter"/>
</dbReference>
<evidence type="ECO:0000256" key="3">
    <source>
        <dbReference type="ARBA" id="ARBA00022475"/>
    </source>
</evidence>
<keyword evidence="7" id="KW-0472">Membrane</keyword>
<evidence type="ECO:0000313" key="15">
    <source>
        <dbReference type="Proteomes" id="UP000017246"/>
    </source>
</evidence>
<evidence type="ECO:0000256" key="5">
    <source>
        <dbReference type="ARBA" id="ARBA00022729"/>
    </source>
</evidence>
<evidence type="ECO:0000256" key="9">
    <source>
        <dbReference type="ARBA" id="ARBA00023207"/>
    </source>
</evidence>
<accession>A0A068Y0W7</accession>
<keyword evidence="15" id="KW-1185">Reference proteome</keyword>
<keyword evidence="3" id="KW-1003">Cell membrane</keyword>
<dbReference type="EMBL" id="LN902847">
    <property type="protein sequence ID" value="CDS38125.1"/>
    <property type="molecule type" value="Genomic_DNA"/>
</dbReference>
<evidence type="ECO:0000256" key="11">
    <source>
        <dbReference type="RuleBase" id="RU003518"/>
    </source>
</evidence>
<keyword evidence="6" id="KW-0654">Proteoglycan</keyword>
<feature type="compositionally biased region" description="Polar residues" evidence="12">
    <location>
        <begin position="569"/>
        <end position="586"/>
    </location>
</feature>
<dbReference type="GO" id="GO:0009966">
    <property type="term" value="P:regulation of signal transduction"/>
    <property type="evidence" value="ECO:0007669"/>
    <property type="project" value="InterPro"/>
</dbReference>
<dbReference type="OrthoDB" id="6248773at2759"/>
<evidence type="ECO:0000256" key="12">
    <source>
        <dbReference type="SAM" id="MobiDB-lite"/>
    </source>
</evidence>
<feature type="signal peptide" evidence="13">
    <location>
        <begin position="1"/>
        <end position="22"/>
    </location>
</feature>
<keyword evidence="4" id="KW-0336">GPI-anchor</keyword>
<dbReference type="PANTHER" id="PTHR10822">
    <property type="entry name" value="GLYPICAN"/>
    <property type="match status" value="1"/>
</dbReference>
<organism evidence="14 15">
    <name type="scientific">Echinococcus multilocularis</name>
    <name type="common">Fox tapeworm</name>
    <dbReference type="NCBI Taxonomy" id="6211"/>
    <lineage>
        <taxon>Eukaryota</taxon>
        <taxon>Metazoa</taxon>
        <taxon>Spiralia</taxon>
        <taxon>Lophotrochozoa</taxon>
        <taxon>Platyhelminthes</taxon>
        <taxon>Cestoda</taxon>
        <taxon>Eucestoda</taxon>
        <taxon>Cyclophyllidea</taxon>
        <taxon>Taeniidae</taxon>
        <taxon>Echinococcus</taxon>
    </lineage>
</organism>
<sequence>MNITAKILAILYFLHLQKLCTSSKPNRLSCEEVNKELIAMGVIIENTPGDSTSQYSNICSRSYGNQDCCSQAVRNELLKRSAEEVNLGYRSYIIFCKKEAKNLSKNLKYFIDYKFVAVSGTLSDLKCRNRLADGPPRPYLECLRNSRESISEVMDSFFRSTSMHNDTFDGAAAFLFNLVLSLRMAGESSQNVSSCAWILEKAISGEVSQVLRILRSLSGTHVCGHASRWSTMGRRGHLTVWEFMKRTKMTGRVLNLIRSVVYLMETTKTLEYLHWLLEQLSSFDLGSAGCDRVLMQMRHCSLCAGYPLVHPCPSFCEVSLARCLRPINKLQPFWTNLINTLHDQLQAWSNPTNPMIRNIELYAPQAILEFHRVIMKAVLDAAPQECRNDESSGSAKRDGWLDLAVTVERKQSTTPVSAQTQFMRISHKLQSLKRLWISAPSKICRESPHLSSSSSSSSSVASSHVCWNGTAIGPYVDGTYFDWGSDDANKEASMQWLSQWPRGGEDLSLNRMSTRNEQVVRHSHILTIPPSTQILADAVSKASKSLMIFNCRLKQAFPATDWERKNDTNKPVTASNQHNNTQSAADETQFRPRDPTRLERKTGFSGLKYQGGWHQIPKLPTRGSIHSRNAENAGSSTVSFSTLHMLIFLLVGALRI</sequence>
<dbReference type="PANTHER" id="PTHR10822:SF29">
    <property type="entry name" value="DIVISION ABNORMALLY DELAYED PROTEIN"/>
    <property type="match status" value="1"/>
</dbReference>
<proteinExistence type="inferred from homology"/>
<evidence type="ECO:0000256" key="6">
    <source>
        <dbReference type="ARBA" id="ARBA00022974"/>
    </source>
</evidence>
<feature type="compositionally biased region" description="Basic and acidic residues" evidence="12">
    <location>
        <begin position="588"/>
        <end position="599"/>
    </location>
</feature>
<keyword evidence="5 13" id="KW-0732">Signal</keyword>
<evidence type="ECO:0000256" key="1">
    <source>
        <dbReference type="ARBA" id="ARBA00004609"/>
    </source>
</evidence>
<protein>
    <submittedName>
        <fullName evidence="14">Glypican 1</fullName>
    </submittedName>
</protein>
<dbReference type="GO" id="GO:0005576">
    <property type="term" value="C:extracellular region"/>
    <property type="evidence" value="ECO:0007669"/>
    <property type="project" value="TreeGrafter"/>
</dbReference>
<dbReference type="eggNOG" id="KOG3821">
    <property type="taxonomic scope" value="Eukaryota"/>
</dbReference>
<dbReference type="AlphaFoldDB" id="A0A068Y0W7"/>
<gene>
    <name evidence="14" type="ORF">EmuJ_000544900</name>
</gene>
<evidence type="ECO:0000256" key="4">
    <source>
        <dbReference type="ARBA" id="ARBA00022622"/>
    </source>
</evidence>
<dbReference type="GO" id="GO:0005886">
    <property type="term" value="C:plasma membrane"/>
    <property type="evidence" value="ECO:0007669"/>
    <property type="project" value="UniProtKB-SubCell"/>
</dbReference>
<evidence type="ECO:0000256" key="10">
    <source>
        <dbReference type="ARBA" id="ARBA00023288"/>
    </source>
</evidence>
<keyword evidence="10" id="KW-0449">Lipoprotein</keyword>
<comment type="similarity">
    <text evidence="2 11">Belongs to the glypican family.</text>
</comment>
<evidence type="ECO:0000313" key="14">
    <source>
        <dbReference type="EMBL" id="CDS38125.1"/>
    </source>
</evidence>
<comment type="subcellular location">
    <subcellularLocation>
        <location evidence="1">Cell membrane</location>
        <topology evidence="1">Lipid-anchor</topology>
        <topology evidence="1">GPI-anchor</topology>
    </subcellularLocation>
</comment>
<reference evidence="14" key="1">
    <citation type="journal article" date="2013" name="Nature">
        <title>The genomes of four tapeworm species reveal adaptations to parasitism.</title>
        <authorList>
            <person name="Tsai I.J."/>
            <person name="Zarowiecki M."/>
            <person name="Holroyd N."/>
            <person name="Garciarrubio A."/>
            <person name="Sanchez-Flores A."/>
            <person name="Brooks K.L."/>
            <person name="Tracey A."/>
            <person name="Bobes R.J."/>
            <person name="Fragoso G."/>
            <person name="Sciutto E."/>
            <person name="Aslett M."/>
            <person name="Beasley H."/>
            <person name="Bennett H.M."/>
            <person name="Cai J."/>
            <person name="Camicia F."/>
            <person name="Clark R."/>
            <person name="Cucher M."/>
            <person name="De Silva N."/>
            <person name="Day T.A."/>
            <person name="Deplazes P."/>
            <person name="Estrada K."/>
            <person name="Fernandez C."/>
            <person name="Holland P.W."/>
            <person name="Hou J."/>
            <person name="Hu S."/>
            <person name="Huckvale T."/>
            <person name="Hung S.S."/>
            <person name="Kamenetzky L."/>
            <person name="Keane J.A."/>
            <person name="Kiss F."/>
            <person name="Koziol U."/>
            <person name="Lambert O."/>
            <person name="Liu K."/>
            <person name="Luo X."/>
            <person name="Luo Y."/>
            <person name="Macchiaroli N."/>
            <person name="Nichol S."/>
            <person name="Paps J."/>
            <person name="Parkinson J."/>
            <person name="Pouchkina-Stantcheva N."/>
            <person name="Riddiford N."/>
            <person name="Rosenzvit M."/>
            <person name="Salinas G."/>
            <person name="Wasmuth J.D."/>
            <person name="Zamanian M."/>
            <person name="Zheng Y."/>
            <person name="Cai X."/>
            <person name="Soberon X."/>
            <person name="Olson P.D."/>
            <person name="Laclette J.P."/>
            <person name="Brehm K."/>
            <person name="Berriman M."/>
            <person name="Garciarrubio A."/>
            <person name="Bobes R.J."/>
            <person name="Fragoso G."/>
            <person name="Sanchez-Flores A."/>
            <person name="Estrada K."/>
            <person name="Cevallos M.A."/>
            <person name="Morett E."/>
            <person name="Gonzalez V."/>
            <person name="Portillo T."/>
            <person name="Ochoa-Leyva A."/>
            <person name="Jose M.V."/>
            <person name="Sciutto E."/>
            <person name="Landa A."/>
            <person name="Jimenez L."/>
            <person name="Valdes V."/>
            <person name="Carrero J.C."/>
            <person name="Larralde C."/>
            <person name="Morales-Montor J."/>
            <person name="Limon-Lason J."/>
            <person name="Soberon X."/>
            <person name="Laclette J.P."/>
        </authorList>
    </citation>
    <scope>NUCLEOTIDE SEQUENCE [LARGE SCALE GENOMIC DNA]</scope>
</reference>
<evidence type="ECO:0000256" key="2">
    <source>
        <dbReference type="ARBA" id="ARBA00010260"/>
    </source>
</evidence>
<dbReference type="GO" id="GO:0098552">
    <property type="term" value="C:side of membrane"/>
    <property type="evidence" value="ECO:0007669"/>
    <property type="project" value="UniProtKB-KW"/>
</dbReference>
<evidence type="ECO:0000256" key="13">
    <source>
        <dbReference type="SAM" id="SignalP"/>
    </source>
</evidence>
<dbReference type="GO" id="GO:0009986">
    <property type="term" value="C:cell surface"/>
    <property type="evidence" value="ECO:0007669"/>
    <property type="project" value="TreeGrafter"/>
</dbReference>
<dbReference type="Proteomes" id="UP000017246">
    <property type="component" value="Unassembled WGS sequence"/>
</dbReference>
<keyword evidence="8" id="KW-0325">Glycoprotein</keyword>